<dbReference type="GO" id="GO:0072527">
    <property type="term" value="P:pyrimidine-containing compound metabolic process"/>
    <property type="evidence" value="ECO:0007669"/>
    <property type="project" value="UniProtKB-ARBA"/>
</dbReference>
<evidence type="ECO:0000256" key="1">
    <source>
        <dbReference type="ARBA" id="ARBA00006576"/>
    </source>
</evidence>
<dbReference type="AlphaFoldDB" id="A0A2T1G627"/>
<reference evidence="6 7" key="1">
    <citation type="submission" date="2018-03" db="EMBL/GenBank/DDBJ databases">
        <title>The ancient ancestry and fast evolution of plastids.</title>
        <authorList>
            <person name="Moore K.R."/>
            <person name="Magnabosco C."/>
            <person name="Momper L."/>
            <person name="Gold D.A."/>
            <person name="Bosak T."/>
            <person name="Fournier G.P."/>
        </authorList>
    </citation>
    <scope>NUCLEOTIDE SEQUENCE [LARGE SCALE GENOMIC DNA]</scope>
    <source>
        <strain evidence="6 7">CCALA 037</strain>
    </source>
</reference>
<dbReference type="PROSITE" id="PS00903">
    <property type="entry name" value="CYT_DCMP_DEAMINASES_1"/>
    <property type="match status" value="1"/>
</dbReference>
<dbReference type="CDD" id="cd01283">
    <property type="entry name" value="cytidine_deaminase"/>
    <property type="match status" value="1"/>
</dbReference>
<keyword evidence="3" id="KW-0378">Hydrolase</keyword>
<evidence type="ECO:0000256" key="4">
    <source>
        <dbReference type="ARBA" id="ARBA00022833"/>
    </source>
</evidence>
<dbReference type="InterPro" id="IPR016193">
    <property type="entry name" value="Cytidine_deaminase-like"/>
</dbReference>
<dbReference type="GO" id="GO:0004126">
    <property type="term" value="F:cytidine deaminase activity"/>
    <property type="evidence" value="ECO:0007669"/>
    <property type="project" value="UniProtKB-ARBA"/>
</dbReference>
<dbReference type="PROSITE" id="PS51747">
    <property type="entry name" value="CYT_DCMP_DEAMINASES_2"/>
    <property type="match status" value="1"/>
</dbReference>
<dbReference type="Proteomes" id="UP000238937">
    <property type="component" value="Unassembled WGS sequence"/>
</dbReference>
<dbReference type="OrthoDB" id="9795347at2"/>
<feature type="domain" description="CMP/dCMP-type deaminase" evidence="5">
    <location>
        <begin position="6"/>
        <end position="127"/>
    </location>
</feature>
<dbReference type="SUPFAM" id="SSF53927">
    <property type="entry name" value="Cytidine deaminase-like"/>
    <property type="match status" value="1"/>
</dbReference>
<keyword evidence="4" id="KW-0862">Zinc</keyword>
<dbReference type="PANTHER" id="PTHR11644">
    <property type="entry name" value="CYTIDINE DEAMINASE"/>
    <property type="match status" value="1"/>
</dbReference>
<accession>A0A2T1G627</accession>
<evidence type="ECO:0000259" key="5">
    <source>
        <dbReference type="PROSITE" id="PS51747"/>
    </source>
</evidence>
<dbReference type="NCBIfam" id="NF005314">
    <property type="entry name" value="PRK06848.1"/>
    <property type="match status" value="1"/>
</dbReference>
<dbReference type="GO" id="GO:0005829">
    <property type="term" value="C:cytosol"/>
    <property type="evidence" value="ECO:0007669"/>
    <property type="project" value="TreeGrafter"/>
</dbReference>
<dbReference type="Pfam" id="PF00383">
    <property type="entry name" value="dCMP_cyt_deam_1"/>
    <property type="match status" value="1"/>
</dbReference>
<comment type="similarity">
    <text evidence="1">Belongs to the cytidine and deoxycytidylate deaminase family.</text>
</comment>
<comment type="caution">
    <text evidence="6">The sequence shown here is derived from an EMBL/GenBank/DDBJ whole genome shotgun (WGS) entry which is preliminary data.</text>
</comment>
<keyword evidence="7" id="KW-1185">Reference proteome</keyword>
<dbReference type="InterPro" id="IPR050202">
    <property type="entry name" value="Cyt/Deoxycyt_deaminase"/>
</dbReference>
<dbReference type="Gene3D" id="3.40.140.10">
    <property type="entry name" value="Cytidine Deaminase, domain 2"/>
    <property type="match status" value="1"/>
</dbReference>
<dbReference type="GO" id="GO:0042802">
    <property type="term" value="F:identical protein binding"/>
    <property type="evidence" value="ECO:0007669"/>
    <property type="project" value="UniProtKB-ARBA"/>
</dbReference>
<name>A0A2T1G627_9CYAN</name>
<evidence type="ECO:0000256" key="2">
    <source>
        <dbReference type="ARBA" id="ARBA00022723"/>
    </source>
</evidence>
<dbReference type="GO" id="GO:0055086">
    <property type="term" value="P:nucleobase-containing small molecule metabolic process"/>
    <property type="evidence" value="ECO:0007669"/>
    <property type="project" value="UniProtKB-ARBA"/>
</dbReference>
<organism evidence="6 7">
    <name type="scientific">Chamaesiphon polymorphus CCALA 037</name>
    <dbReference type="NCBI Taxonomy" id="2107692"/>
    <lineage>
        <taxon>Bacteria</taxon>
        <taxon>Bacillati</taxon>
        <taxon>Cyanobacteriota</taxon>
        <taxon>Cyanophyceae</taxon>
        <taxon>Gomontiellales</taxon>
        <taxon>Chamaesiphonaceae</taxon>
        <taxon>Chamaesiphon</taxon>
    </lineage>
</organism>
<dbReference type="PANTHER" id="PTHR11644:SF2">
    <property type="entry name" value="CYTIDINE DEAMINASE"/>
    <property type="match status" value="1"/>
</dbReference>
<proteinExistence type="inferred from homology"/>
<dbReference type="InterPro" id="IPR002125">
    <property type="entry name" value="CMP_dCMP_dom"/>
</dbReference>
<dbReference type="EMBL" id="PVWO01000319">
    <property type="protein sequence ID" value="PSB52698.1"/>
    <property type="molecule type" value="Genomic_DNA"/>
</dbReference>
<protein>
    <submittedName>
        <fullName evidence="6">Cytidine deaminase</fullName>
    </submittedName>
</protein>
<dbReference type="RefSeq" id="WP_106309017.1">
    <property type="nucleotide sequence ID" value="NZ_PVWO01000319.1"/>
</dbReference>
<gene>
    <name evidence="6" type="ORF">C7B77_20245</name>
</gene>
<evidence type="ECO:0000313" key="6">
    <source>
        <dbReference type="EMBL" id="PSB52698.1"/>
    </source>
</evidence>
<dbReference type="GO" id="GO:0008270">
    <property type="term" value="F:zinc ion binding"/>
    <property type="evidence" value="ECO:0007669"/>
    <property type="project" value="InterPro"/>
</dbReference>
<sequence>MSSLSSIDRELIEQARSIISQRFKPDYHHIGAALRTKSGRVFAAVHLEANVGRVAVCAEAIAIGMAAAVGDTELETIVAVDNQGNIVSPCGMCRELISDYAPDCQTIISDGEVVSISELLPHKYQRVEK</sequence>
<evidence type="ECO:0000256" key="3">
    <source>
        <dbReference type="ARBA" id="ARBA00022801"/>
    </source>
</evidence>
<dbReference type="InterPro" id="IPR016192">
    <property type="entry name" value="APOBEC/CMP_deaminase_Zn-bd"/>
</dbReference>
<keyword evidence="2" id="KW-0479">Metal-binding</keyword>
<evidence type="ECO:0000313" key="7">
    <source>
        <dbReference type="Proteomes" id="UP000238937"/>
    </source>
</evidence>